<evidence type="ECO:0000313" key="1">
    <source>
        <dbReference type="EMBL" id="JAE30413.1"/>
    </source>
</evidence>
<accession>A0A0A9HBX3</accession>
<dbReference type="AlphaFoldDB" id="A0A0A9HBX3"/>
<proteinExistence type="predicted"/>
<dbReference type="EMBL" id="GBRH01167483">
    <property type="protein sequence ID" value="JAE30413.1"/>
    <property type="molecule type" value="Transcribed_RNA"/>
</dbReference>
<reference evidence="1" key="2">
    <citation type="journal article" date="2015" name="Data Brief">
        <title>Shoot transcriptome of the giant reed, Arundo donax.</title>
        <authorList>
            <person name="Barrero R.A."/>
            <person name="Guerrero F.D."/>
            <person name="Moolhuijzen P."/>
            <person name="Goolsby J.A."/>
            <person name="Tidwell J."/>
            <person name="Bellgard S.E."/>
            <person name="Bellgard M.I."/>
        </authorList>
    </citation>
    <scope>NUCLEOTIDE SEQUENCE</scope>
    <source>
        <tissue evidence="1">Shoot tissue taken approximately 20 cm above the soil surface</tissue>
    </source>
</reference>
<protein>
    <submittedName>
        <fullName evidence="1">Uncharacterized protein</fullName>
    </submittedName>
</protein>
<reference evidence="1" key="1">
    <citation type="submission" date="2014-09" db="EMBL/GenBank/DDBJ databases">
        <authorList>
            <person name="Magalhaes I.L.F."/>
            <person name="Oliveira U."/>
            <person name="Santos F.R."/>
            <person name="Vidigal T.H.D.A."/>
            <person name="Brescovit A.D."/>
            <person name="Santos A.J."/>
        </authorList>
    </citation>
    <scope>NUCLEOTIDE SEQUENCE</scope>
    <source>
        <tissue evidence="1">Shoot tissue taken approximately 20 cm above the soil surface</tissue>
    </source>
</reference>
<organism evidence="1">
    <name type="scientific">Arundo donax</name>
    <name type="common">Giant reed</name>
    <name type="synonym">Donax arundinaceus</name>
    <dbReference type="NCBI Taxonomy" id="35708"/>
    <lineage>
        <taxon>Eukaryota</taxon>
        <taxon>Viridiplantae</taxon>
        <taxon>Streptophyta</taxon>
        <taxon>Embryophyta</taxon>
        <taxon>Tracheophyta</taxon>
        <taxon>Spermatophyta</taxon>
        <taxon>Magnoliopsida</taxon>
        <taxon>Liliopsida</taxon>
        <taxon>Poales</taxon>
        <taxon>Poaceae</taxon>
        <taxon>PACMAD clade</taxon>
        <taxon>Arundinoideae</taxon>
        <taxon>Arundineae</taxon>
        <taxon>Arundo</taxon>
    </lineage>
</organism>
<name>A0A0A9HBX3_ARUDO</name>
<sequence>MPVVTIHRVVSHCETLILRNGWWYYISKQLASTSMKGKVKEWRS</sequence>